<feature type="transmembrane region" description="Helical" evidence="1">
    <location>
        <begin position="12"/>
        <end position="28"/>
    </location>
</feature>
<feature type="transmembrane region" description="Helical" evidence="1">
    <location>
        <begin position="40"/>
        <end position="58"/>
    </location>
</feature>
<accession>A0A075G466</accession>
<organism evidence="2">
    <name type="scientific">uncultured marine thaumarchaeote KM3_04_H06</name>
    <dbReference type="NCBI Taxonomy" id="1455967"/>
    <lineage>
        <taxon>Archaea</taxon>
        <taxon>Nitrososphaerota</taxon>
        <taxon>environmental samples</taxon>
    </lineage>
</organism>
<name>A0A075G466_9ARCH</name>
<proteinExistence type="predicted"/>
<dbReference type="EMBL" id="KF900530">
    <property type="protein sequence ID" value="AIE98234.1"/>
    <property type="molecule type" value="Genomic_DNA"/>
</dbReference>
<feature type="transmembrane region" description="Helical" evidence="1">
    <location>
        <begin position="70"/>
        <end position="89"/>
    </location>
</feature>
<sequence length="94" mass="10110">MKKTVLDTLSGIKYVYLLLFFALLAGVFQPLVSEQGSLDVIKGMGVLFLGLAGTLLVYKATISSERQGIFLIAGFGLIIVSLVLIYEIAGRSLL</sequence>
<keyword evidence="1" id="KW-0812">Transmembrane</keyword>
<evidence type="ECO:0000313" key="2">
    <source>
        <dbReference type="EMBL" id="AIE98234.1"/>
    </source>
</evidence>
<evidence type="ECO:0000256" key="1">
    <source>
        <dbReference type="SAM" id="Phobius"/>
    </source>
</evidence>
<dbReference type="AlphaFoldDB" id="A0A075G466"/>
<reference evidence="2" key="1">
    <citation type="journal article" date="2014" name="Genome Biol. Evol.">
        <title>Pangenome evidence for extensive interdomain horizontal transfer affecting lineage core and shell genes in uncultured planktonic thaumarchaeota and euryarchaeota.</title>
        <authorList>
            <person name="Deschamps P."/>
            <person name="Zivanovic Y."/>
            <person name="Moreira D."/>
            <person name="Rodriguez-Valera F."/>
            <person name="Lopez-Garcia P."/>
        </authorList>
    </citation>
    <scope>NUCLEOTIDE SEQUENCE</scope>
</reference>
<protein>
    <submittedName>
        <fullName evidence="2">Uncharacterized protein</fullName>
    </submittedName>
</protein>
<keyword evidence="1" id="KW-1133">Transmembrane helix</keyword>
<keyword evidence="1" id="KW-0472">Membrane</keyword>